<dbReference type="AlphaFoldDB" id="A0A0A8ZLG7"/>
<reference evidence="1" key="1">
    <citation type="submission" date="2014-09" db="EMBL/GenBank/DDBJ databases">
        <authorList>
            <person name="Magalhaes I.L.F."/>
            <person name="Oliveira U."/>
            <person name="Santos F.R."/>
            <person name="Vidigal T.H.D.A."/>
            <person name="Brescovit A.D."/>
            <person name="Santos A.J."/>
        </authorList>
    </citation>
    <scope>NUCLEOTIDE SEQUENCE</scope>
    <source>
        <tissue evidence="1">Shoot tissue taken approximately 20 cm above the soil surface</tissue>
    </source>
</reference>
<dbReference type="EMBL" id="GBRH01262213">
    <property type="protein sequence ID" value="JAD35682.1"/>
    <property type="molecule type" value="Transcribed_RNA"/>
</dbReference>
<proteinExistence type="predicted"/>
<evidence type="ECO:0000313" key="1">
    <source>
        <dbReference type="EMBL" id="JAD35682.1"/>
    </source>
</evidence>
<accession>A0A0A8ZLG7</accession>
<reference evidence="1" key="2">
    <citation type="journal article" date="2015" name="Data Brief">
        <title>Shoot transcriptome of the giant reed, Arundo donax.</title>
        <authorList>
            <person name="Barrero R.A."/>
            <person name="Guerrero F.D."/>
            <person name="Moolhuijzen P."/>
            <person name="Goolsby J.A."/>
            <person name="Tidwell J."/>
            <person name="Bellgard S.E."/>
            <person name="Bellgard M.I."/>
        </authorList>
    </citation>
    <scope>NUCLEOTIDE SEQUENCE</scope>
    <source>
        <tissue evidence="1">Shoot tissue taken approximately 20 cm above the soil surface</tissue>
    </source>
</reference>
<name>A0A0A8ZLG7_ARUDO</name>
<protein>
    <submittedName>
        <fullName evidence="1">Uncharacterized protein</fullName>
    </submittedName>
</protein>
<organism evidence="1">
    <name type="scientific">Arundo donax</name>
    <name type="common">Giant reed</name>
    <name type="synonym">Donax arundinaceus</name>
    <dbReference type="NCBI Taxonomy" id="35708"/>
    <lineage>
        <taxon>Eukaryota</taxon>
        <taxon>Viridiplantae</taxon>
        <taxon>Streptophyta</taxon>
        <taxon>Embryophyta</taxon>
        <taxon>Tracheophyta</taxon>
        <taxon>Spermatophyta</taxon>
        <taxon>Magnoliopsida</taxon>
        <taxon>Liliopsida</taxon>
        <taxon>Poales</taxon>
        <taxon>Poaceae</taxon>
        <taxon>PACMAD clade</taxon>
        <taxon>Arundinoideae</taxon>
        <taxon>Arundineae</taxon>
        <taxon>Arundo</taxon>
    </lineage>
</organism>
<sequence>MKEVQNDNVFHHIEEQTFYSFKHSKISMFEIGN</sequence>